<name>A0ABV0RJ20_9TELE</name>
<keyword evidence="2" id="KW-1185">Reference proteome</keyword>
<sequence length="142" mass="16185">LCYTMLSPLFRAHGLLVASHPWEVIVGTITLTICMLSMNMFTGNDQICGWNLDCPKTEEVRDSQSTVCQSLMKTRSLYEGWTICLNYSVITVSNDINMTKGLFGRHLVSCDLLFVFNSRIFFSEETEEHQDLLSLHNRIIIA</sequence>
<proteinExistence type="predicted"/>
<evidence type="ECO:0000313" key="2">
    <source>
        <dbReference type="Proteomes" id="UP001434883"/>
    </source>
</evidence>
<evidence type="ECO:0000313" key="1">
    <source>
        <dbReference type="EMBL" id="MEQ2208100.1"/>
    </source>
</evidence>
<protein>
    <submittedName>
        <fullName evidence="1">Uncharacterized protein</fullName>
    </submittedName>
</protein>
<accession>A0ABV0RJ20</accession>
<gene>
    <name evidence="1" type="ORF">XENOCAPTIV_025454</name>
</gene>
<dbReference type="Proteomes" id="UP001434883">
    <property type="component" value="Unassembled WGS sequence"/>
</dbReference>
<reference evidence="1 2" key="1">
    <citation type="submission" date="2021-06" db="EMBL/GenBank/DDBJ databases">
        <authorList>
            <person name="Palmer J.M."/>
        </authorList>
    </citation>
    <scope>NUCLEOTIDE SEQUENCE [LARGE SCALE GENOMIC DNA]</scope>
    <source>
        <strain evidence="1 2">XC_2019</strain>
        <tissue evidence="1">Muscle</tissue>
    </source>
</reference>
<organism evidence="1 2">
    <name type="scientific">Xenoophorus captivus</name>
    <dbReference type="NCBI Taxonomy" id="1517983"/>
    <lineage>
        <taxon>Eukaryota</taxon>
        <taxon>Metazoa</taxon>
        <taxon>Chordata</taxon>
        <taxon>Craniata</taxon>
        <taxon>Vertebrata</taxon>
        <taxon>Euteleostomi</taxon>
        <taxon>Actinopterygii</taxon>
        <taxon>Neopterygii</taxon>
        <taxon>Teleostei</taxon>
        <taxon>Neoteleostei</taxon>
        <taxon>Acanthomorphata</taxon>
        <taxon>Ovalentaria</taxon>
        <taxon>Atherinomorphae</taxon>
        <taxon>Cyprinodontiformes</taxon>
        <taxon>Goodeidae</taxon>
        <taxon>Xenoophorus</taxon>
    </lineage>
</organism>
<feature type="non-terminal residue" evidence="1">
    <location>
        <position position="1"/>
    </location>
</feature>
<comment type="caution">
    <text evidence="1">The sequence shown here is derived from an EMBL/GenBank/DDBJ whole genome shotgun (WGS) entry which is preliminary data.</text>
</comment>
<dbReference type="EMBL" id="JAHRIN010048157">
    <property type="protein sequence ID" value="MEQ2208100.1"/>
    <property type="molecule type" value="Genomic_DNA"/>
</dbReference>